<keyword evidence="2" id="KW-1185">Reference proteome</keyword>
<sequence length="68" mass="7103">MPNKAAKAANSKKQVPSSAATATGGTATTVSDEPLPAKSSKEDKMQAAMNKFAEELSRDSDEEGDPNY</sequence>
<dbReference type="Proteomes" id="UP000046393">
    <property type="component" value="Unplaced"/>
</dbReference>
<accession>A0A0N5AJQ0</accession>
<name>A0A0N5AJQ0_9BILA</name>
<reference evidence="3" key="1">
    <citation type="submission" date="2017-02" db="UniProtKB">
        <authorList>
            <consortium name="WormBaseParasite"/>
        </authorList>
    </citation>
    <scope>IDENTIFICATION</scope>
</reference>
<dbReference type="AlphaFoldDB" id="A0A0N5AJQ0"/>
<evidence type="ECO:0000313" key="3">
    <source>
        <dbReference type="WBParaSite" id="SMUV_0000469501-mRNA-1"/>
    </source>
</evidence>
<feature type="region of interest" description="Disordered" evidence="1">
    <location>
        <begin position="1"/>
        <end position="68"/>
    </location>
</feature>
<evidence type="ECO:0000256" key="1">
    <source>
        <dbReference type="SAM" id="MobiDB-lite"/>
    </source>
</evidence>
<feature type="compositionally biased region" description="Low complexity" evidence="1">
    <location>
        <begin position="1"/>
        <end position="29"/>
    </location>
</feature>
<organism evidence="2 3">
    <name type="scientific">Syphacia muris</name>
    <dbReference type="NCBI Taxonomy" id="451379"/>
    <lineage>
        <taxon>Eukaryota</taxon>
        <taxon>Metazoa</taxon>
        <taxon>Ecdysozoa</taxon>
        <taxon>Nematoda</taxon>
        <taxon>Chromadorea</taxon>
        <taxon>Rhabditida</taxon>
        <taxon>Spirurina</taxon>
        <taxon>Oxyuridomorpha</taxon>
        <taxon>Oxyuroidea</taxon>
        <taxon>Oxyuridae</taxon>
        <taxon>Syphacia</taxon>
    </lineage>
</organism>
<evidence type="ECO:0000313" key="2">
    <source>
        <dbReference type="Proteomes" id="UP000046393"/>
    </source>
</evidence>
<dbReference type="WBParaSite" id="SMUV_0000469501-mRNA-1">
    <property type="protein sequence ID" value="SMUV_0000469501-mRNA-1"/>
    <property type="gene ID" value="SMUV_0000469501"/>
</dbReference>
<protein>
    <submittedName>
        <fullName evidence="3">Similar to</fullName>
    </submittedName>
</protein>
<proteinExistence type="predicted"/>